<keyword evidence="5" id="KW-0808">Transferase</keyword>
<dbReference type="InterPro" id="IPR029063">
    <property type="entry name" value="SAM-dependent_MTases_sf"/>
</dbReference>
<dbReference type="GO" id="GO:0005737">
    <property type="term" value="C:cytoplasm"/>
    <property type="evidence" value="ECO:0007669"/>
    <property type="project" value="TreeGrafter"/>
</dbReference>
<dbReference type="Gene3D" id="3.40.50.150">
    <property type="entry name" value="Vaccinia Virus protein VP39"/>
    <property type="match status" value="1"/>
</dbReference>
<dbReference type="PANTHER" id="PTHR21404">
    <property type="entry name" value="HEN1"/>
    <property type="match status" value="1"/>
</dbReference>
<organism evidence="13 14">
    <name type="scientific">Polyporus arcularius HHB13444</name>
    <dbReference type="NCBI Taxonomy" id="1314778"/>
    <lineage>
        <taxon>Eukaryota</taxon>
        <taxon>Fungi</taxon>
        <taxon>Dikarya</taxon>
        <taxon>Basidiomycota</taxon>
        <taxon>Agaricomycotina</taxon>
        <taxon>Agaricomycetes</taxon>
        <taxon>Polyporales</taxon>
        <taxon>Polyporaceae</taxon>
        <taxon>Polyporus</taxon>
    </lineage>
</organism>
<dbReference type="GO" id="GO:0046872">
    <property type="term" value="F:metal ion binding"/>
    <property type="evidence" value="ECO:0007669"/>
    <property type="project" value="UniProtKB-KW"/>
</dbReference>
<evidence type="ECO:0000256" key="12">
    <source>
        <dbReference type="ARBA" id="ARBA00048418"/>
    </source>
</evidence>
<dbReference type="EC" id="2.1.1.386" evidence="11"/>
<keyword evidence="9" id="KW-0694">RNA-binding</keyword>
<evidence type="ECO:0000256" key="9">
    <source>
        <dbReference type="ARBA" id="ARBA00022884"/>
    </source>
</evidence>
<dbReference type="STRING" id="1314778.A0A5C3Q6K5"/>
<dbReference type="GO" id="GO:0090486">
    <property type="term" value="F:small RNA 2'-O-methyltransferase activity"/>
    <property type="evidence" value="ECO:0007669"/>
    <property type="project" value="UniProtKB-EC"/>
</dbReference>
<dbReference type="AlphaFoldDB" id="A0A5C3Q6K5"/>
<comment type="cofactor">
    <cofactor evidence="1">
        <name>Mg(2+)</name>
        <dbReference type="ChEBI" id="CHEBI:18420"/>
    </cofactor>
</comment>
<comment type="catalytic activity">
    <reaction evidence="12">
        <text>small RNA 3'-end nucleotide + S-adenosyl-L-methionine = small RNA 3'-end 2'-O-methylnucleotide + S-adenosyl-L-homocysteine + H(+)</text>
        <dbReference type="Rhea" id="RHEA:37887"/>
        <dbReference type="Rhea" id="RHEA-COMP:10415"/>
        <dbReference type="Rhea" id="RHEA-COMP:10416"/>
        <dbReference type="ChEBI" id="CHEBI:15378"/>
        <dbReference type="ChEBI" id="CHEBI:57856"/>
        <dbReference type="ChEBI" id="CHEBI:59789"/>
        <dbReference type="ChEBI" id="CHEBI:74896"/>
        <dbReference type="ChEBI" id="CHEBI:74898"/>
        <dbReference type="EC" id="2.1.1.386"/>
    </reaction>
</comment>
<protein>
    <recommendedName>
        <fullName evidence="3">Small RNA 2'-O-methyltransferase</fullName>
        <ecNumber evidence="11">2.1.1.386</ecNumber>
    </recommendedName>
</protein>
<evidence type="ECO:0000256" key="3">
    <source>
        <dbReference type="ARBA" id="ARBA00021330"/>
    </source>
</evidence>
<evidence type="ECO:0000256" key="7">
    <source>
        <dbReference type="ARBA" id="ARBA00022723"/>
    </source>
</evidence>
<dbReference type="EMBL" id="ML210973">
    <property type="protein sequence ID" value="TFK94043.1"/>
    <property type="molecule type" value="Genomic_DNA"/>
</dbReference>
<sequence length="453" mass="50891">MTDNSEPKELPVTFHPALYLQRRGWVLDIMRREGVKEVLDVGCGEGELLSCLCNPAPWLAPPPQDVLPADSASGDDAYTTVLAELHRDILHPTKISGLDICKADLDCTVRLTKPPPAEENNEETKPLWHRAPTRWEELEVDVWQGGLEHVNPAFVGVDCIVATEVIEHLPDRILDRFAPVLLGAYQPRLLLVTTPSYTFNARFTAPDAPPSARSGWRDPTGRTARIFRHHDHKFEWTVDEFRAWCAAAAEAWGYEVAELGGVGRAQERDEWGRDEALGWASQVAAFRRRDGVGWEARRAGRWAEEEEGLRRAETDEDEDAGAHRHQLLATHRHPAHDAAGRPKPLDVVGELVVATMVRFRETAISLTEMWFEQEIERACGGLVDWLVRAIERHDGLALRKTRLGSSTIPEWAVHLEPTLHHLIPPEPLVDAWATPPDTDEVEDLGDLFDDGDY</sequence>
<dbReference type="GO" id="GO:0003723">
    <property type="term" value="F:RNA binding"/>
    <property type="evidence" value="ECO:0007669"/>
    <property type="project" value="UniProtKB-KW"/>
</dbReference>
<evidence type="ECO:0000256" key="8">
    <source>
        <dbReference type="ARBA" id="ARBA00022842"/>
    </source>
</evidence>
<dbReference type="GO" id="GO:0001510">
    <property type="term" value="P:RNA methylation"/>
    <property type="evidence" value="ECO:0007669"/>
    <property type="project" value="InterPro"/>
</dbReference>
<evidence type="ECO:0000256" key="11">
    <source>
        <dbReference type="ARBA" id="ARBA00035025"/>
    </source>
</evidence>
<evidence type="ECO:0000313" key="13">
    <source>
        <dbReference type="EMBL" id="TFK94043.1"/>
    </source>
</evidence>
<dbReference type="InterPro" id="IPR026610">
    <property type="entry name" value="Hen1"/>
</dbReference>
<gene>
    <name evidence="13" type="ORF">K466DRAFT_658048</name>
</gene>
<comment type="similarity">
    <text evidence="2">Belongs to the methyltransferase superfamily. HEN1 family.</text>
</comment>
<keyword evidence="8" id="KW-0460">Magnesium</keyword>
<evidence type="ECO:0000256" key="1">
    <source>
        <dbReference type="ARBA" id="ARBA00001946"/>
    </source>
</evidence>
<reference evidence="13 14" key="1">
    <citation type="journal article" date="2019" name="Nat. Ecol. Evol.">
        <title>Megaphylogeny resolves global patterns of mushroom evolution.</title>
        <authorList>
            <person name="Varga T."/>
            <person name="Krizsan K."/>
            <person name="Foldi C."/>
            <person name="Dima B."/>
            <person name="Sanchez-Garcia M."/>
            <person name="Sanchez-Ramirez S."/>
            <person name="Szollosi G.J."/>
            <person name="Szarkandi J.G."/>
            <person name="Papp V."/>
            <person name="Albert L."/>
            <person name="Andreopoulos W."/>
            <person name="Angelini C."/>
            <person name="Antonin V."/>
            <person name="Barry K.W."/>
            <person name="Bougher N.L."/>
            <person name="Buchanan P."/>
            <person name="Buyck B."/>
            <person name="Bense V."/>
            <person name="Catcheside P."/>
            <person name="Chovatia M."/>
            <person name="Cooper J."/>
            <person name="Damon W."/>
            <person name="Desjardin D."/>
            <person name="Finy P."/>
            <person name="Geml J."/>
            <person name="Haridas S."/>
            <person name="Hughes K."/>
            <person name="Justo A."/>
            <person name="Karasinski D."/>
            <person name="Kautmanova I."/>
            <person name="Kiss B."/>
            <person name="Kocsube S."/>
            <person name="Kotiranta H."/>
            <person name="LaButti K.M."/>
            <person name="Lechner B.E."/>
            <person name="Liimatainen K."/>
            <person name="Lipzen A."/>
            <person name="Lukacs Z."/>
            <person name="Mihaltcheva S."/>
            <person name="Morgado L.N."/>
            <person name="Niskanen T."/>
            <person name="Noordeloos M.E."/>
            <person name="Ohm R.A."/>
            <person name="Ortiz-Santana B."/>
            <person name="Ovrebo C."/>
            <person name="Racz N."/>
            <person name="Riley R."/>
            <person name="Savchenko A."/>
            <person name="Shiryaev A."/>
            <person name="Soop K."/>
            <person name="Spirin V."/>
            <person name="Szebenyi C."/>
            <person name="Tomsovsky M."/>
            <person name="Tulloss R.E."/>
            <person name="Uehling J."/>
            <person name="Grigoriev I.V."/>
            <person name="Vagvolgyi C."/>
            <person name="Papp T."/>
            <person name="Martin F.M."/>
            <person name="Miettinen O."/>
            <person name="Hibbett D.S."/>
            <person name="Nagy L.G."/>
        </authorList>
    </citation>
    <scope>NUCLEOTIDE SEQUENCE [LARGE SCALE GENOMIC DNA]</scope>
    <source>
        <strain evidence="13 14">HHB13444</strain>
    </source>
</reference>
<keyword evidence="7" id="KW-0479">Metal-binding</keyword>
<dbReference type="FunCoup" id="A0A5C3Q6K5">
    <property type="interactions" value="163"/>
</dbReference>
<dbReference type="Proteomes" id="UP000308197">
    <property type="component" value="Unassembled WGS sequence"/>
</dbReference>
<evidence type="ECO:0000256" key="2">
    <source>
        <dbReference type="ARBA" id="ARBA00009026"/>
    </source>
</evidence>
<evidence type="ECO:0000313" key="14">
    <source>
        <dbReference type="Proteomes" id="UP000308197"/>
    </source>
</evidence>
<accession>A0A5C3Q6K5</accession>
<evidence type="ECO:0000256" key="10">
    <source>
        <dbReference type="ARBA" id="ARBA00023158"/>
    </source>
</evidence>
<dbReference type="SUPFAM" id="SSF53335">
    <property type="entry name" value="S-adenosyl-L-methionine-dependent methyltransferases"/>
    <property type="match status" value="1"/>
</dbReference>
<dbReference type="GO" id="GO:0005634">
    <property type="term" value="C:nucleus"/>
    <property type="evidence" value="ECO:0007669"/>
    <property type="project" value="TreeGrafter"/>
</dbReference>
<dbReference type="InParanoid" id="A0A5C3Q6K5"/>
<keyword evidence="4" id="KW-0489">Methyltransferase</keyword>
<evidence type="ECO:0000256" key="6">
    <source>
        <dbReference type="ARBA" id="ARBA00022691"/>
    </source>
</evidence>
<evidence type="ECO:0000256" key="5">
    <source>
        <dbReference type="ARBA" id="ARBA00022679"/>
    </source>
</evidence>
<dbReference type="GO" id="GO:0030422">
    <property type="term" value="P:siRNA processing"/>
    <property type="evidence" value="ECO:0007669"/>
    <property type="project" value="TreeGrafter"/>
</dbReference>
<proteinExistence type="inferred from homology"/>
<name>A0A5C3Q6K5_9APHY</name>
<keyword evidence="6" id="KW-0949">S-adenosyl-L-methionine</keyword>
<dbReference type="PANTHER" id="PTHR21404:SF3">
    <property type="entry name" value="SMALL RNA 2'-O-METHYLTRANSFERASE"/>
    <property type="match status" value="1"/>
</dbReference>
<evidence type="ECO:0000256" key="4">
    <source>
        <dbReference type="ARBA" id="ARBA00022603"/>
    </source>
</evidence>
<keyword evidence="14" id="KW-1185">Reference proteome</keyword>
<keyword evidence="10" id="KW-0943">RNA-mediated gene silencing</keyword>